<keyword evidence="1" id="KW-0472">Membrane</keyword>
<organism evidence="2 3">
    <name type="scientific">Candidatus Kaiserbacteria bacterium RIFCSPHIGHO2_02_FULL_54_22</name>
    <dbReference type="NCBI Taxonomy" id="1798495"/>
    <lineage>
        <taxon>Bacteria</taxon>
        <taxon>Candidatus Kaiseribacteriota</taxon>
    </lineage>
</organism>
<evidence type="ECO:0000256" key="1">
    <source>
        <dbReference type="SAM" id="Phobius"/>
    </source>
</evidence>
<dbReference type="InterPro" id="IPR003832">
    <property type="entry name" value="DUF212"/>
</dbReference>
<dbReference type="STRING" id="1798495.A3C19_01510"/>
<evidence type="ECO:0008006" key="4">
    <source>
        <dbReference type="Google" id="ProtNLM"/>
    </source>
</evidence>
<gene>
    <name evidence="2" type="ORF">A3C19_01510</name>
</gene>
<reference evidence="2 3" key="1">
    <citation type="journal article" date="2016" name="Nat. Commun.">
        <title>Thousands of microbial genomes shed light on interconnected biogeochemical processes in an aquifer system.</title>
        <authorList>
            <person name="Anantharaman K."/>
            <person name="Brown C.T."/>
            <person name="Hug L.A."/>
            <person name="Sharon I."/>
            <person name="Castelle C.J."/>
            <person name="Probst A.J."/>
            <person name="Thomas B.C."/>
            <person name="Singh A."/>
            <person name="Wilkins M.J."/>
            <person name="Karaoz U."/>
            <person name="Brodie E.L."/>
            <person name="Williams K.H."/>
            <person name="Hubbard S.S."/>
            <person name="Banfield J.F."/>
        </authorList>
    </citation>
    <scope>NUCLEOTIDE SEQUENCE [LARGE SCALE GENOMIC DNA]</scope>
</reference>
<keyword evidence="1" id="KW-0812">Transmembrane</keyword>
<feature type="transmembrane region" description="Helical" evidence="1">
    <location>
        <begin position="36"/>
        <end position="60"/>
    </location>
</feature>
<dbReference type="EMBL" id="MFLI01000020">
    <property type="protein sequence ID" value="OGG61412.1"/>
    <property type="molecule type" value="Genomic_DNA"/>
</dbReference>
<keyword evidence="1" id="KW-1133">Transmembrane helix</keyword>
<dbReference type="Pfam" id="PF02681">
    <property type="entry name" value="DUF212"/>
    <property type="match status" value="1"/>
</dbReference>
<dbReference type="AlphaFoldDB" id="A0A1F6DK74"/>
<dbReference type="Proteomes" id="UP000178532">
    <property type="component" value="Unassembled WGS sequence"/>
</dbReference>
<name>A0A1F6DK74_9BACT</name>
<feature type="transmembrane region" description="Helical" evidence="1">
    <location>
        <begin position="66"/>
        <end position="84"/>
    </location>
</feature>
<sequence length="144" mass="16531">MEIIIVFFVAIVVTQFIKVIWFYLSKDERKPRSFLWPSFWIGGFPSSHTAALTSALYVIWKYDGMNLLFGFGVIVSLLLIYGLLEDKKRQVLFEEYFMQSNDSSLQKIVVEERLLSFSGHSLFEIISGGFVGIAVGFVMTTFFL</sequence>
<feature type="transmembrane region" description="Helical" evidence="1">
    <location>
        <begin position="6"/>
        <end position="24"/>
    </location>
</feature>
<protein>
    <recommendedName>
        <fullName evidence="4">Divergent PAP2 family protein</fullName>
    </recommendedName>
</protein>
<comment type="caution">
    <text evidence="2">The sequence shown here is derived from an EMBL/GenBank/DDBJ whole genome shotgun (WGS) entry which is preliminary data.</text>
</comment>
<feature type="transmembrane region" description="Helical" evidence="1">
    <location>
        <begin position="122"/>
        <end position="143"/>
    </location>
</feature>
<accession>A0A1F6DK74</accession>
<evidence type="ECO:0000313" key="2">
    <source>
        <dbReference type="EMBL" id="OGG61412.1"/>
    </source>
</evidence>
<proteinExistence type="predicted"/>
<evidence type="ECO:0000313" key="3">
    <source>
        <dbReference type="Proteomes" id="UP000178532"/>
    </source>
</evidence>